<dbReference type="Proteomes" id="UP001501671">
    <property type="component" value="Unassembled WGS sequence"/>
</dbReference>
<evidence type="ECO:0000256" key="7">
    <source>
        <dbReference type="SAM" id="SignalP"/>
    </source>
</evidence>
<feature type="signal peptide" evidence="7">
    <location>
        <begin position="1"/>
        <end position="20"/>
    </location>
</feature>
<evidence type="ECO:0000313" key="10">
    <source>
        <dbReference type="Proteomes" id="UP001501671"/>
    </source>
</evidence>
<reference evidence="10" key="1">
    <citation type="journal article" date="2019" name="Int. J. Syst. Evol. Microbiol.">
        <title>The Global Catalogue of Microorganisms (GCM) 10K type strain sequencing project: providing services to taxonomists for standard genome sequencing and annotation.</title>
        <authorList>
            <consortium name="The Broad Institute Genomics Platform"/>
            <consortium name="The Broad Institute Genome Sequencing Center for Infectious Disease"/>
            <person name="Wu L."/>
            <person name="Ma J."/>
        </authorList>
    </citation>
    <scope>NUCLEOTIDE SEQUENCE [LARGE SCALE GENOMIC DNA]</scope>
    <source>
        <strain evidence="10">JCM 17666</strain>
    </source>
</reference>
<keyword evidence="6" id="KW-0016">Alginate biosynthesis</keyword>
<dbReference type="Pfam" id="PF16822">
    <property type="entry name" value="ALGX"/>
    <property type="match status" value="1"/>
</dbReference>
<evidence type="ECO:0000256" key="3">
    <source>
        <dbReference type="ARBA" id="ARBA00022679"/>
    </source>
</evidence>
<comment type="caution">
    <text evidence="9">The sequence shown here is derived from an EMBL/GenBank/DDBJ whole genome shotgun (WGS) entry which is preliminary data.</text>
</comment>
<keyword evidence="5" id="KW-0574">Periplasm</keyword>
<dbReference type="InterPro" id="IPR031811">
    <property type="entry name" value="ALGX/ALGJ_SGNH-like"/>
</dbReference>
<protein>
    <submittedName>
        <fullName evidence="9">Cell division protein FtsQ</fullName>
    </submittedName>
</protein>
<sequence length="371" mass="39294">MAAMLAAGLLSNGYGLLAGAASAPRTHRQAQPDWSHWLDGRATADIADAIARTPLPAAAAKLERGAAWLAIGDLGPRVRQGCPGWLFLADELIPYPQASANMQARTREVAAVAARLRSQDIALLVATVPDKTRIAAARLCGLRRPSALEDRLRAWTASLRQAGIAAPDLEPALRALGSQAFRRTDSHWNQAGAEAAAGAIAAAIRQLPTPAAALEPRQPLAIVRGAPQPVHGDLVRLAGIDWLPARLLPPPDLEPRLRFDAAAAPSTPAQDADDLFGDAGLPRVALIGTSYSRNAEFVPFLEAALQARVASFALDGGEFAGAARAYFNGDAFRRTPPRLVVWEIPERALQRPLDGETGILASRQPSSEPIQ</sequence>
<evidence type="ECO:0000256" key="5">
    <source>
        <dbReference type="ARBA" id="ARBA00022764"/>
    </source>
</evidence>
<proteinExistence type="predicted"/>
<comment type="subcellular location">
    <subcellularLocation>
        <location evidence="1">Periplasm</location>
    </subcellularLocation>
</comment>
<accession>A0ABP8GSQ5</accession>
<keyword evidence="4 7" id="KW-0732">Signal</keyword>
<dbReference type="EMBL" id="BAABFO010000006">
    <property type="protein sequence ID" value="GAA4329429.1"/>
    <property type="molecule type" value="Genomic_DNA"/>
</dbReference>
<feature type="domain" description="AlgX/AlgJ SGNH hydrolase-like" evidence="8">
    <location>
        <begin position="78"/>
        <end position="346"/>
    </location>
</feature>
<dbReference type="GO" id="GO:0051301">
    <property type="term" value="P:cell division"/>
    <property type="evidence" value="ECO:0007669"/>
    <property type="project" value="UniProtKB-KW"/>
</dbReference>
<dbReference type="RefSeq" id="WP_345248136.1">
    <property type="nucleotide sequence ID" value="NZ_BAABFO010000006.1"/>
</dbReference>
<organism evidence="9 10">
    <name type="scientific">Pigmentiphaga soli</name>
    <dbReference type="NCBI Taxonomy" id="1007095"/>
    <lineage>
        <taxon>Bacteria</taxon>
        <taxon>Pseudomonadati</taxon>
        <taxon>Pseudomonadota</taxon>
        <taxon>Betaproteobacteria</taxon>
        <taxon>Burkholderiales</taxon>
        <taxon>Alcaligenaceae</taxon>
        <taxon>Pigmentiphaga</taxon>
    </lineage>
</organism>
<evidence type="ECO:0000256" key="6">
    <source>
        <dbReference type="ARBA" id="ARBA00022841"/>
    </source>
</evidence>
<feature type="chain" id="PRO_5045163444" evidence="7">
    <location>
        <begin position="21"/>
        <end position="371"/>
    </location>
</feature>
<evidence type="ECO:0000313" key="9">
    <source>
        <dbReference type="EMBL" id="GAA4329429.1"/>
    </source>
</evidence>
<keyword evidence="9" id="KW-0132">Cell division</keyword>
<evidence type="ECO:0000256" key="4">
    <source>
        <dbReference type="ARBA" id="ARBA00022729"/>
    </source>
</evidence>
<keyword evidence="3" id="KW-0808">Transferase</keyword>
<evidence type="ECO:0000256" key="2">
    <source>
        <dbReference type="ARBA" id="ARBA00005182"/>
    </source>
</evidence>
<comment type="pathway">
    <text evidence="2">Glycan biosynthesis; alginate biosynthesis.</text>
</comment>
<evidence type="ECO:0000256" key="1">
    <source>
        <dbReference type="ARBA" id="ARBA00004418"/>
    </source>
</evidence>
<gene>
    <name evidence="9" type="ORF">GCM10023144_16200</name>
</gene>
<keyword evidence="9" id="KW-0131">Cell cycle</keyword>
<evidence type="ECO:0000259" key="8">
    <source>
        <dbReference type="Pfam" id="PF16822"/>
    </source>
</evidence>
<name>A0ABP8GSQ5_9BURK</name>
<keyword evidence="10" id="KW-1185">Reference proteome</keyword>